<feature type="compositionally biased region" description="Basic and acidic residues" evidence="1">
    <location>
        <begin position="59"/>
        <end position="70"/>
    </location>
</feature>
<dbReference type="Proteomes" id="UP000054383">
    <property type="component" value="Unassembled WGS sequence"/>
</dbReference>
<dbReference type="InterPro" id="IPR019200">
    <property type="entry name" value="ATP_adenylylTrfase_C"/>
</dbReference>
<dbReference type="InterPro" id="IPR009163">
    <property type="entry name" value="Ap4A_phos1/2"/>
</dbReference>
<gene>
    <name evidence="4" type="ORF">PISL3812_09197</name>
</gene>
<dbReference type="EMBL" id="CVMT01000011">
    <property type="protein sequence ID" value="CRG92141.1"/>
    <property type="molecule type" value="Genomic_DNA"/>
</dbReference>
<sequence length="380" mass="40835">MLLGLPEALPSLVGKRFAAAKEAGALVFSATQLAVLPAAGVQYQLRYCPALAKKPVPVKAKENKGPKPDPFENPSPDLLVAEIPPQLQNQSSGNAAGGDGGHIIVLNKFPVIPRHFILATKQFRNQTDLLEKEDLEAAFACIKAWKSHNDETKTKESGGRLFAFFNSGDESGASQPHRHLQFVPIEDMRDQEEEDNNNDESSSSSAWVPLIDRVVNTPDDDSGFRQLPNLPFKHFAVPLDESASPDTLFQSYLSLYRAAIDAVASAPAAVSGGGGCCWSPEAKIAKLAQTSGPAAISYNLAMTESAMMICPRRSETAHLLPQSAAEGENGTVLSGEVSLNGTILAGTLMVKQELEWDDLRNRPDKINFLLAAVGLSNMDC</sequence>
<dbReference type="AlphaFoldDB" id="A0A0U1MAP5"/>
<feature type="region of interest" description="Disordered" evidence="1">
    <location>
        <begin position="59"/>
        <end position="78"/>
    </location>
</feature>
<protein>
    <submittedName>
        <fullName evidence="4">Uncharacterized protein</fullName>
    </submittedName>
</protein>
<feature type="domain" description="ATP adenylyltransferase C-terminal" evidence="2">
    <location>
        <begin position="228"/>
        <end position="374"/>
    </location>
</feature>
<dbReference type="PANTHER" id="PTHR38420:SF3">
    <property type="entry name" value="5',5'''-P-1,P-4-TETRAPHOSPHATE PHOSPHORYLASE 2"/>
    <property type="match status" value="1"/>
</dbReference>
<dbReference type="InterPro" id="IPR045759">
    <property type="entry name" value="Ap4A_phos1/2_N"/>
</dbReference>
<dbReference type="SUPFAM" id="SSF54197">
    <property type="entry name" value="HIT-like"/>
    <property type="match status" value="1"/>
</dbReference>
<dbReference type="PANTHER" id="PTHR38420">
    <property type="entry name" value="AP-4-A PHOSPHORYLASE II"/>
    <property type="match status" value="1"/>
</dbReference>
<evidence type="ECO:0000313" key="4">
    <source>
        <dbReference type="EMBL" id="CRG92141.1"/>
    </source>
</evidence>
<dbReference type="GO" id="GO:0009117">
    <property type="term" value="P:nucleotide metabolic process"/>
    <property type="evidence" value="ECO:0007669"/>
    <property type="project" value="InterPro"/>
</dbReference>
<reference evidence="4 5" key="1">
    <citation type="submission" date="2015-04" db="EMBL/GenBank/DDBJ databases">
        <authorList>
            <person name="Syromyatnikov M.Y."/>
            <person name="Popov V.N."/>
        </authorList>
    </citation>
    <scope>NUCLEOTIDE SEQUENCE [LARGE SCALE GENOMIC DNA]</scope>
    <source>
        <strain evidence="4">WF-38-12</strain>
    </source>
</reference>
<keyword evidence="5" id="KW-1185">Reference proteome</keyword>
<dbReference type="GO" id="GO:0005524">
    <property type="term" value="F:ATP binding"/>
    <property type="evidence" value="ECO:0007669"/>
    <property type="project" value="InterPro"/>
</dbReference>
<feature type="domain" description="Ap4A phosphorylase 1/2 N-terminal" evidence="3">
    <location>
        <begin position="6"/>
        <end position="189"/>
    </location>
</feature>
<dbReference type="InterPro" id="IPR036265">
    <property type="entry name" value="HIT-like_sf"/>
</dbReference>
<dbReference type="OMA" id="DPFENPP"/>
<evidence type="ECO:0000256" key="1">
    <source>
        <dbReference type="SAM" id="MobiDB-lite"/>
    </source>
</evidence>
<evidence type="ECO:0000313" key="5">
    <source>
        <dbReference type="Proteomes" id="UP000054383"/>
    </source>
</evidence>
<accession>A0A0U1MAP5</accession>
<dbReference type="Pfam" id="PF09830">
    <property type="entry name" value="ATP_transf"/>
    <property type="match status" value="1"/>
</dbReference>
<dbReference type="InterPro" id="IPR043171">
    <property type="entry name" value="Ap4A_phos1/2-like"/>
</dbReference>
<organism evidence="4 5">
    <name type="scientific">Talaromyces islandicus</name>
    <name type="common">Penicillium islandicum</name>
    <dbReference type="NCBI Taxonomy" id="28573"/>
    <lineage>
        <taxon>Eukaryota</taxon>
        <taxon>Fungi</taxon>
        <taxon>Dikarya</taxon>
        <taxon>Ascomycota</taxon>
        <taxon>Pezizomycotina</taxon>
        <taxon>Eurotiomycetes</taxon>
        <taxon>Eurotiomycetidae</taxon>
        <taxon>Eurotiales</taxon>
        <taxon>Trichocomaceae</taxon>
        <taxon>Talaromyces</taxon>
        <taxon>Talaromyces sect. Islandici</taxon>
    </lineage>
</organism>
<dbReference type="OrthoDB" id="10267950at2759"/>
<dbReference type="GO" id="GO:0003877">
    <property type="term" value="F:ATP:ADP adenylyltransferase activity"/>
    <property type="evidence" value="ECO:0007669"/>
    <property type="project" value="InterPro"/>
</dbReference>
<name>A0A0U1MAP5_TALIS</name>
<evidence type="ECO:0000259" key="2">
    <source>
        <dbReference type="Pfam" id="PF09830"/>
    </source>
</evidence>
<dbReference type="Pfam" id="PF19327">
    <property type="entry name" value="Ap4A_phos_N"/>
    <property type="match status" value="1"/>
</dbReference>
<dbReference type="STRING" id="28573.A0A0U1MAP5"/>
<dbReference type="Gene3D" id="3.30.428.70">
    <property type="match status" value="1"/>
</dbReference>
<evidence type="ECO:0000259" key="3">
    <source>
        <dbReference type="Pfam" id="PF19327"/>
    </source>
</evidence>
<proteinExistence type="predicted"/>